<dbReference type="PANTHER" id="PTHR30483:SF37">
    <property type="entry name" value="ABC TRANSPORTER SUBSTRATE-BINDING PROTEIN"/>
    <property type="match status" value="1"/>
</dbReference>
<keyword evidence="3" id="KW-0472">Membrane</keyword>
<evidence type="ECO:0000259" key="4">
    <source>
        <dbReference type="Pfam" id="PF13458"/>
    </source>
</evidence>
<organism evidence="5 6">
    <name type="scientific">Herminiimonas fonticola</name>
    <dbReference type="NCBI Taxonomy" id="303380"/>
    <lineage>
        <taxon>Bacteria</taxon>
        <taxon>Pseudomonadati</taxon>
        <taxon>Pseudomonadota</taxon>
        <taxon>Betaproteobacteria</taxon>
        <taxon>Burkholderiales</taxon>
        <taxon>Oxalobacteraceae</taxon>
        <taxon>Herminiimonas</taxon>
    </lineage>
</organism>
<dbReference type="InterPro" id="IPR028082">
    <property type="entry name" value="Peripla_BP_I"/>
</dbReference>
<keyword evidence="3" id="KW-0812">Transmembrane</keyword>
<dbReference type="EMBL" id="SNWF01000007">
    <property type="protein sequence ID" value="TDN88279.1"/>
    <property type="molecule type" value="Genomic_DNA"/>
</dbReference>
<evidence type="ECO:0000256" key="2">
    <source>
        <dbReference type="ARBA" id="ARBA00022729"/>
    </source>
</evidence>
<comment type="caution">
    <text evidence="5">The sequence shown here is derived from an EMBL/GenBank/DDBJ whole genome shotgun (WGS) entry which is preliminary data.</text>
</comment>
<comment type="similarity">
    <text evidence="1">Belongs to the leucine-binding protein family.</text>
</comment>
<dbReference type="AlphaFoldDB" id="A0A4R6G1R1"/>
<feature type="domain" description="Leucine-binding protein" evidence="4">
    <location>
        <begin position="68"/>
        <end position="414"/>
    </location>
</feature>
<dbReference type="Pfam" id="PF13458">
    <property type="entry name" value="Peripla_BP_6"/>
    <property type="match status" value="1"/>
</dbReference>
<gene>
    <name evidence="5" type="ORF">EV677_2766</name>
</gene>
<dbReference type="InterPro" id="IPR051010">
    <property type="entry name" value="BCAA_transport"/>
</dbReference>
<protein>
    <submittedName>
        <fullName evidence="5">Amino acid/amide ABC transporter substrate-binding protein (HAAT family)</fullName>
    </submittedName>
</protein>
<dbReference type="Gene3D" id="3.40.50.2300">
    <property type="match status" value="2"/>
</dbReference>
<evidence type="ECO:0000256" key="1">
    <source>
        <dbReference type="ARBA" id="ARBA00010062"/>
    </source>
</evidence>
<keyword evidence="2" id="KW-0732">Signal</keyword>
<evidence type="ECO:0000313" key="5">
    <source>
        <dbReference type="EMBL" id="TDN88279.1"/>
    </source>
</evidence>
<reference evidence="5 6" key="1">
    <citation type="submission" date="2019-03" db="EMBL/GenBank/DDBJ databases">
        <title>Genomic Encyclopedia of Type Strains, Phase IV (KMG-IV): sequencing the most valuable type-strain genomes for metagenomic binning, comparative biology and taxonomic classification.</title>
        <authorList>
            <person name="Goeker M."/>
        </authorList>
    </citation>
    <scope>NUCLEOTIDE SEQUENCE [LARGE SCALE GENOMIC DNA]</scope>
    <source>
        <strain evidence="5 6">DSM 18555</strain>
    </source>
</reference>
<evidence type="ECO:0000313" key="6">
    <source>
        <dbReference type="Proteomes" id="UP000294737"/>
    </source>
</evidence>
<name>A0A4R6G1R1_9BURK</name>
<keyword evidence="3" id="KW-1133">Transmembrane helix</keyword>
<feature type="transmembrane region" description="Helical" evidence="3">
    <location>
        <begin position="43"/>
        <end position="62"/>
    </location>
</feature>
<evidence type="ECO:0000256" key="3">
    <source>
        <dbReference type="SAM" id="Phobius"/>
    </source>
</evidence>
<dbReference type="CDD" id="cd06329">
    <property type="entry name" value="PBP1_SBP-like"/>
    <property type="match status" value="1"/>
</dbReference>
<dbReference type="PANTHER" id="PTHR30483">
    <property type="entry name" value="LEUCINE-SPECIFIC-BINDING PROTEIN"/>
    <property type="match status" value="1"/>
</dbReference>
<dbReference type="SUPFAM" id="SSF53822">
    <property type="entry name" value="Periplasmic binding protein-like I"/>
    <property type="match status" value="1"/>
</dbReference>
<accession>A0A4R6G1R1</accession>
<keyword evidence="6" id="KW-1185">Reference proteome</keyword>
<dbReference type="Proteomes" id="UP000294737">
    <property type="component" value="Unassembled WGS sequence"/>
</dbReference>
<proteinExistence type="inferred from homology"/>
<sequence length="453" mass="50868">MRRAGNSFFNVFFETFLKRCLPYIWYKNGYYCLQENTMHFRAFSLPLSLIATAAISFAYAPLVQAENVKIAFIDPLSGPFAPVGQNLLRSFQTIAELANQKKWGGNNTIEVVGFDNKASPQESLIQLKSAIDQGYRYITQGNGSGVAIALLDAVNKHNERNPGKEVVFLNHSAGDPVLTNEKCSFWHFRFDAHSEMKMESLTAYMAKDPSIKRVYVIGQNYALGQEVSRTSRIYLKRKRPDIQIVGDDLHPIGQVKNFSPYIAKMKAAGADTIITANWGADLALLIKAAKDADLKANFYTYYAATTGVPTAMGAAGLDRVRYIAYWNPNNETYAGKEIIEQFKKKYNDDYYAMTSYTIMAMLGKAFKESGSTDPLKVALAMEGMKVKSLNGDVDMRKSDHQVQQPLYIGTWVKKNNTDVKFDQEDTGYGWRTNQKIDAYVAAQPTSCQMKRPQ</sequence>
<dbReference type="InterPro" id="IPR028081">
    <property type="entry name" value="Leu-bd"/>
</dbReference>